<dbReference type="AlphaFoldDB" id="A0A5J4V0G6"/>
<gene>
    <name evidence="2" type="ORF">EZS28_028376</name>
</gene>
<dbReference type="EMBL" id="SNRW01010765">
    <property type="protein sequence ID" value="KAA6376097.1"/>
    <property type="molecule type" value="Genomic_DNA"/>
</dbReference>
<accession>A0A5J4V0G6</accession>
<organism evidence="2 3">
    <name type="scientific">Streblomastix strix</name>
    <dbReference type="NCBI Taxonomy" id="222440"/>
    <lineage>
        <taxon>Eukaryota</taxon>
        <taxon>Metamonada</taxon>
        <taxon>Preaxostyla</taxon>
        <taxon>Oxymonadida</taxon>
        <taxon>Streblomastigidae</taxon>
        <taxon>Streblomastix</taxon>
    </lineage>
</organism>
<feature type="compositionally biased region" description="Polar residues" evidence="1">
    <location>
        <begin position="82"/>
        <end position="95"/>
    </location>
</feature>
<proteinExistence type="predicted"/>
<evidence type="ECO:0000313" key="2">
    <source>
        <dbReference type="EMBL" id="KAA6376097.1"/>
    </source>
</evidence>
<evidence type="ECO:0000256" key="1">
    <source>
        <dbReference type="SAM" id="MobiDB-lite"/>
    </source>
</evidence>
<reference evidence="2 3" key="1">
    <citation type="submission" date="2019-03" db="EMBL/GenBank/DDBJ databases">
        <title>Single cell metagenomics reveals metabolic interactions within the superorganism composed of flagellate Streblomastix strix and complex community of Bacteroidetes bacteria on its surface.</title>
        <authorList>
            <person name="Treitli S.C."/>
            <person name="Kolisko M."/>
            <person name="Husnik F."/>
            <person name="Keeling P."/>
            <person name="Hampl V."/>
        </authorList>
    </citation>
    <scope>NUCLEOTIDE SEQUENCE [LARGE SCALE GENOMIC DNA]</scope>
    <source>
        <strain evidence="2">ST1C</strain>
    </source>
</reference>
<evidence type="ECO:0000313" key="3">
    <source>
        <dbReference type="Proteomes" id="UP000324800"/>
    </source>
</evidence>
<sequence length="403" mass="45944">SYNNRNASSLPSHQSSGRDATLSMLQLQWSLLQLQKNAVWSFNGSENLYQMPPSSGSRGQEAMQLENLRLRRRYSDPELGSRNITTRDIASNDDSTGVWMDNRNGQELDQSHADSGVLGLAVEHENNDNANDNIPKERNLEMAKTSDGTSLEKEARKNKGLGIRNWRDPIHKSTIQTRRASHQHNVIAHVSARFLDFTERANKQTDSKGQDKTSTIQLQKALFNTSVLTTFLNLIKRKYEWDNSIANDNKQLGLRIRCCQIFQSIQRIGGASILEQLVLNNYIVSFFSEIYAFWQSFGLRRISITTILPQVKLNKISEEQIEEEGVIEEIDVKLLNDKSFAFRRIAGINQINVMQAILNISSVNNPNIDFFHQIGVHDIFRRQRRFFPGIINNNNIEGDNKGP</sequence>
<comment type="caution">
    <text evidence="2">The sequence shown here is derived from an EMBL/GenBank/DDBJ whole genome shotgun (WGS) entry which is preliminary data.</text>
</comment>
<feature type="non-terminal residue" evidence="2">
    <location>
        <position position="1"/>
    </location>
</feature>
<name>A0A5J4V0G6_9EUKA</name>
<dbReference type="Proteomes" id="UP000324800">
    <property type="component" value="Unassembled WGS sequence"/>
</dbReference>
<feature type="region of interest" description="Disordered" evidence="1">
    <location>
        <begin position="73"/>
        <end position="96"/>
    </location>
</feature>
<protein>
    <submittedName>
        <fullName evidence="2">Uncharacterized protein</fullName>
    </submittedName>
</protein>